<evidence type="ECO:0000256" key="1">
    <source>
        <dbReference type="ARBA" id="ARBA00001974"/>
    </source>
</evidence>
<gene>
    <name evidence="9" type="ORF">GCM10007939_11410</name>
</gene>
<dbReference type="Gene3D" id="3.30.70.2740">
    <property type="match status" value="1"/>
</dbReference>
<reference evidence="10" key="1">
    <citation type="journal article" date="2019" name="Int. J. Syst. Evol. Microbiol.">
        <title>The Global Catalogue of Microorganisms (GCM) 10K type strain sequencing project: providing services to taxonomists for standard genome sequencing and annotation.</title>
        <authorList>
            <consortium name="The Broad Institute Genomics Platform"/>
            <consortium name="The Broad Institute Genome Sequencing Center for Infectious Disease"/>
            <person name="Wu L."/>
            <person name="Ma J."/>
        </authorList>
    </citation>
    <scope>NUCLEOTIDE SEQUENCE [LARGE SCALE GENOMIC DNA]</scope>
    <source>
        <strain evidence="10">NBRC 110140</strain>
    </source>
</reference>
<protein>
    <recommendedName>
        <fullName evidence="7">D-lactate dehydrogenase (cytochrome)</fullName>
        <ecNumber evidence="7">1.1.2.4</ecNumber>
    </recommendedName>
</protein>
<dbReference type="SUPFAM" id="SSF55103">
    <property type="entry name" value="FAD-linked oxidases, C-terminal domain"/>
    <property type="match status" value="1"/>
</dbReference>
<evidence type="ECO:0000256" key="6">
    <source>
        <dbReference type="ARBA" id="ARBA00023002"/>
    </source>
</evidence>
<dbReference type="InterPro" id="IPR016166">
    <property type="entry name" value="FAD-bd_PCMH"/>
</dbReference>
<dbReference type="Gene3D" id="1.10.45.10">
    <property type="entry name" value="Vanillyl-alcohol Oxidase, Chain A, domain 4"/>
    <property type="match status" value="1"/>
</dbReference>
<evidence type="ECO:0000256" key="3">
    <source>
        <dbReference type="ARBA" id="ARBA00022630"/>
    </source>
</evidence>
<keyword evidence="5" id="KW-0809">Transit peptide</keyword>
<dbReference type="InterPro" id="IPR036318">
    <property type="entry name" value="FAD-bd_PCMH-like_sf"/>
</dbReference>
<comment type="cofactor">
    <cofactor evidence="1">
        <name>FAD</name>
        <dbReference type="ChEBI" id="CHEBI:57692"/>
    </cofactor>
</comment>
<keyword evidence="10" id="KW-1185">Reference proteome</keyword>
<keyword evidence="6" id="KW-0560">Oxidoreductase</keyword>
<dbReference type="PANTHER" id="PTHR11748:SF111">
    <property type="entry name" value="D-LACTATE DEHYDROGENASE, MITOCHONDRIAL-RELATED"/>
    <property type="match status" value="1"/>
</dbReference>
<name>A0ABQ5VUU2_9RHOB</name>
<comment type="similarity">
    <text evidence="2">Belongs to the FAD-binding oxidoreductase/transferase type 4 family.</text>
</comment>
<keyword evidence="3" id="KW-0285">Flavoprotein</keyword>
<organism evidence="9 10">
    <name type="scientific">Amylibacter marinus</name>
    <dbReference type="NCBI Taxonomy" id="1475483"/>
    <lineage>
        <taxon>Bacteria</taxon>
        <taxon>Pseudomonadati</taxon>
        <taxon>Pseudomonadota</taxon>
        <taxon>Alphaproteobacteria</taxon>
        <taxon>Rhodobacterales</taxon>
        <taxon>Paracoccaceae</taxon>
        <taxon>Amylibacter</taxon>
    </lineage>
</organism>
<dbReference type="Proteomes" id="UP001156694">
    <property type="component" value="Unassembled WGS sequence"/>
</dbReference>
<dbReference type="PROSITE" id="PS51387">
    <property type="entry name" value="FAD_PCMH"/>
    <property type="match status" value="1"/>
</dbReference>
<feature type="domain" description="FAD-binding PCMH-type" evidence="8">
    <location>
        <begin position="36"/>
        <end position="214"/>
    </location>
</feature>
<dbReference type="InterPro" id="IPR016169">
    <property type="entry name" value="FAD-bd_PCMH_sub2"/>
</dbReference>
<accession>A0ABQ5VUU2</accession>
<dbReference type="RefSeq" id="WP_284376882.1">
    <property type="nucleotide sequence ID" value="NZ_BSNN01000002.1"/>
</dbReference>
<evidence type="ECO:0000256" key="5">
    <source>
        <dbReference type="ARBA" id="ARBA00022946"/>
    </source>
</evidence>
<evidence type="ECO:0000313" key="9">
    <source>
        <dbReference type="EMBL" id="GLQ34858.1"/>
    </source>
</evidence>
<dbReference type="SUPFAM" id="SSF56176">
    <property type="entry name" value="FAD-binding/transporter-associated domain-like"/>
    <property type="match status" value="1"/>
</dbReference>
<dbReference type="PANTHER" id="PTHR11748">
    <property type="entry name" value="D-LACTATE DEHYDROGENASE"/>
    <property type="match status" value="1"/>
</dbReference>
<dbReference type="EC" id="1.1.2.4" evidence="7"/>
<dbReference type="Gene3D" id="3.30.465.10">
    <property type="match status" value="1"/>
</dbReference>
<dbReference type="InterPro" id="IPR004113">
    <property type="entry name" value="FAD-bd_oxidored_4_C"/>
</dbReference>
<evidence type="ECO:0000313" key="10">
    <source>
        <dbReference type="Proteomes" id="UP001156694"/>
    </source>
</evidence>
<evidence type="ECO:0000259" key="8">
    <source>
        <dbReference type="PROSITE" id="PS51387"/>
    </source>
</evidence>
<dbReference type="InterPro" id="IPR016171">
    <property type="entry name" value="Vanillyl_alc_oxidase_C-sub2"/>
</dbReference>
<evidence type="ECO:0000256" key="4">
    <source>
        <dbReference type="ARBA" id="ARBA00022827"/>
    </source>
</evidence>
<dbReference type="InterPro" id="IPR016164">
    <property type="entry name" value="FAD-linked_Oxase-like_C"/>
</dbReference>
<sequence>MSKNASAINEIQAFLGERLNTSAAVRALHGQNEAHYPEMPPEAVAFPNSTAEVSEIVKICAKHRCPIIPWGTGTSLEGHALPVQGGITVSLQNMSAVLEVLPEDLLAVVQPGLTREALNKDLRATGLFFPVDPGANASLGGMAATRASGTTAVRYGTMKENIRALEVVLADGRIIRTGSRAKKSSTGYDLTKLFVGSEGTLGIITEMTLELQGQPEAIAAAVCDFDDIESAINTVIMAVQMGVPIARMELVDGLSIKAINAYSKLSYPEKPHLFMEFHGSEVAVKDQSETMREISADFQGGDFQWSTRSEERNALWAARHNAYYAMKALYPNKRGMATDVCVPISKLAQAITETIADLDAHGVSGMIIGHAGDGNYHSTLFVDPDQPDELALHLKLAHRMAERGLALGGTVSGEHGIGVGKQKFMAAEHGDAVSVMADIKRSFDPDNIMNPGKLVPMN</sequence>
<comment type="caution">
    <text evidence="9">The sequence shown here is derived from an EMBL/GenBank/DDBJ whole genome shotgun (WGS) entry which is preliminary data.</text>
</comment>
<proteinExistence type="inferred from homology"/>
<dbReference type="Pfam" id="PF02913">
    <property type="entry name" value="FAD-oxidase_C"/>
    <property type="match status" value="1"/>
</dbReference>
<evidence type="ECO:0000256" key="2">
    <source>
        <dbReference type="ARBA" id="ARBA00008000"/>
    </source>
</evidence>
<keyword evidence="4" id="KW-0274">FAD</keyword>
<dbReference type="EMBL" id="BSNN01000002">
    <property type="protein sequence ID" value="GLQ34858.1"/>
    <property type="molecule type" value="Genomic_DNA"/>
</dbReference>
<evidence type="ECO:0000256" key="7">
    <source>
        <dbReference type="ARBA" id="ARBA00038897"/>
    </source>
</evidence>
<dbReference type="InterPro" id="IPR006094">
    <property type="entry name" value="Oxid_FAD_bind_N"/>
</dbReference>
<dbReference type="Pfam" id="PF01565">
    <property type="entry name" value="FAD_binding_4"/>
    <property type="match status" value="1"/>
</dbReference>